<dbReference type="AlphaFoldDB" id="A0A0M0LPV9"/>
<evidence type="ECO:0000313" key="1">
    <source>
        <dbReference type="EMBL" id="KOO52937.1"/>
    </source>
</evidence>
<proteinExistence type="predicted"/>
<evidence type="ECO:0000313" key="2">
    <source>
        <dbReference type="Proteomes" id="UP000037460"/>
    </source>
</evidence>
<organism evidence="1 2">
    <name type="scientific">Chrysochromulina tobinii</name>
    <dbReference type="NCBI Taxonomy" id="1460289"/>
    <lineage>
        <taxon>Eukaryota</taxon>
        <taxon>Haptista</taxon>
        <taxon>Haptophyta</taxon>
        <taxon>Prymnesiophyceae</taxon>
        <taxon>Prymnesiales</taxon>
        <taxon>Chrysochromulinaceae</taxon>
        <taxon>Chrysochromulina</taxon>
    </lineage>
</organism>
<name>A0A0M0LPV9_9EUKA</name>
<sequence length="337" mass="36841">MNDQTYTRSTIWEADLDHRFCPYATSRAFNAAEGATVVEKFGQSFVWDESLHWTAEELEPLRLVGDEPMDRVLDSLDPAAGTDVFSELVDAAKKQPNGEAALLLQDASQGAAEWVDWDLIAKGQAVFVRHMPAAGVVLYNMSLVGGFSAPKITAVLEQSGYLTAAPHAVMRRLFETGRLLVDSCATKDALRPFEAGWVSALRVRILHAKLAYLHLWRYLGHLLGLRGEWNPCTPPPGVAPIAYAKAFFESIIVHQLHPNELSIRVAHHMLRAPAAARRARRAAAPCAMPVSGGDAKGAELPLMTSLSASVIRFALRAIQWAEGPQLFVMKPGGRCPV</sequence>
<dbReference type="OrthoDB" id="6361347at2759"/>
<dbReference type="InterPro" id="IPR037473">
    <property type="entry name" value="Lcp-like"/>
</dbReference>
<reference evidence="2" key="1">
    <citation type="journal article" date="2015" name="PLoS Genet.">
        <title>Genome Sequence and Transcriptome Analyses of Chrysochromulina tobin: Metabolic Tools for Enhanced Algal Fitness in the Prominent Order Prymnesiales (Haptophyceae).</title>
        <authorList>
            <person name="Hovde B.T."/>
            <person name="Deodato C.R."/>
            <person name="Hunsperger H.M."/>
            <person name="Ryken S.A."/>
            <person name="Yost W."/>
            <person name="Jha R.K."/>
            <person name="Patterson J."/>
            <person name="Monnat R.J. Jr."/>
            <person name="Barlow S.B."/>
            <person name="Starkenburg S.R."/>
            <person name="Cattolico R.A."/>
        </authorList>
    </citation>
    <scope>NUCLEOTIDE SEQUENCE</scope>
    <source>
        <strain evidence="2">CCMP291</strain>
    </source>
</reference>
<comment type="caution">
    <text evidence="1">The sequence shown here is derived from an EMBL/GenBank/DDBJ whole genome shotgun (WGS) entry which is preliminary data.</text>
</comment>
<dbReference type="PANTHER" id="PTHR37539">
    <property type="entry name" value="SECRETED PROTEIN-RELATED"/>
    <property type="match status" value="1"/>
</dbReference>
<protein>
    <submittedName>
        <fullName evidence="1">Uncharacterized protein</fullName>
    </submittedName>
</protein>
<accession>A0A0M0LPV9</accession>
<dbReference type="EMBL" id="JWZX01000452">
    <property type="protein sequence ID" value="KOO52937.1"/>
    <property type="molecule type" value="Genomic_DNA"/>
</dbReference>
<keyword evidence="2" id="KW-1185">Reference proteome</keyword>
<dbReference type="Proteomes" id="UP000037460">
    <property type="component" value="Unassembled WGS sequence"/>
</dbReference>
<dbReference type="PANTHER" id="PTHR37539:SF1">
    <property type="entry name" value="ER-BOUND OXYGENASE MPAB_MPAB'_RUBBER OXYGENASE CATALYTIC DOMAIN-CONTAINING PROTEIN"/>
    <property type="match status" value="1"/>
</dbReference>
<gene>
    <name evidence="1" type="ORF">Ctob_013500</name>
</gene>